<feature type="signal peptide" evidence="1">
    <location>
        <begin position="1"/>
        <end position="26"/>
    </location>
</feature>
<evidence type="ECO:0000256" key="1">
    <source>
        <dbReference type="SAM" id="SignalP"/>
    </source>
</evidence>
<dbReference type="RefSeq" id="XP_030763778.1">
    <property type="nucleotide sequence ID" value="XM_030907918.1"/>
</dbReference>
<keyword evidence="1" id="KW-0732">Signal</keyword>
<reference evidence="3" key="1">
    <citation type="submission" date="2025-08" db="UniProtKB">
        <authorList>
            <consortium name="RefSeq"/>
        </authorList>
    </citation>
    <scope>IDENTIFICATION</scope>
    <source>
        <tissue evidence="3">Gonads</tissue>
    </source>
</reference>
<evidence type="ECO:0000313" key="3">
    <source>
        <dbReference type="RefSeq" id="XP_030763778.1"/>
    </source>
</evidence>
<keyword evidence="2" id="KW-1185">Reference proteome</keyword>
<dbReference type="OrthoDB" id="6630716at2759"/>
<dbReference type="KEGG" id="soy:115888251"/>
<dbReference type="GeneID" id="115888251"/>
<proteinExistence type="predicted"/>
<dbReference type="InParanoid" id="A0A6J2YIC7"/>
<dbReference type="Proteomes" id="UP000504635">
    <property type="component" value="Unplaced"/>
</dbReference>
<accession>A0A6J2YIC7</accession>
<name>A0A6J2YIC7_SITOR</name>
<sequence length="121" mass="14014">MKCNIKEVNAFLLIVLLIHSSLIIEGRSPKPPTHLFHRTCTPLPKCCKTYVYADGCRGVMSKRNYYSDPQTDVSVKDPIDPRFQLENGDLKKGNWQNLEQDDAENKNHFLNSISDIFDYFY</sequence>
<feature type="chain" id="PRO_5026785004" evidence="1">
    <location>
        <begin position="27"/>
        <end position="121"/>
    </location>
</feature>
<dbReference type="AlphaFoldDB" id="A0A6J2YIC7"/>
<gene>
    <name evidence="3" type="primary">LOC115888251</name>
</gene>
<protein>
    <submittedName>
        <fullName evidence="3">Uncharacterized protein LOC115888251 isoform X1</fullName>
    </submittedName>
</protein>
<evidence type="ECO:0000313" key="2">
    <source>
        <dbReference type="Proteomes" id="UP000504635"/>
    </source>
</evidence>
<organism evidence="2 3">
    <name type="scientific">Sitophilus oryzae</name>
    <name type="common">Rice weevil</name>
    <name type="synonym">Curculio oryzae</name>
    <dbReference type="NCBI Taxonomy" id="7048"/>
    <lineage>
        <taxon>Eukaryota</taxon>
        <taxon>Metazoa</taxon>
        <taxon>Ecdysozoa</taxon>
        <taxon>Arthropoda</taxon>
        <taxon>Hexapoda</taxon>
        <taxon>Insecta</taxon>
        <taxon>Pterygota</taxon>
        <taxon>Neoptera</taxon>
        <taxon>Endopterygota</taxon>
        <taxon>Coleoptera</taxon>
        <taxon>Polyphaga</taxon>
        <taxon>Cucujiformia</taxon>
        <taxon>Curculionidae</taxon>
        <taxon>Dryophthorinae</taxon>
        <taxon>Sitophilus</taxon>
    </lineage>
</organism>